<dbReference type="GeneID" id="106569239"/>
<keyword evidence="1" id="KW-0175">Coiled coil</keyword>
<evidence type="ECO:0000313" key="4">
    <source>
        <dbReference type="RefSeq" id="XP_013995886.1"/>
    </source>
</evidence>
<dbReference type="InterPro" id="IPR040119">
    <property type="entry name" value="C10orf67-like"/>
</dbReference>
<protein>
    <submittedName>
        <fullName evidence="4">Uncharacterized protein C10orf67 homolog, mitochondrial isoform X1</fullName>
    </submittedName>
</protein>
<feature type="coiled-coil region" evidence="1">
    <location>
        <begin position="225"/>
        <end position="328"/>
    </location>
</feature>
<proteinExistence type="predicted"/>
<reference evidence="4" key="1">
    <citation type="submission" date="2025-08" db="UniProtKB">
        <authorList>
            <consortium name="RefSeq"/>
        </authorList>
    </citation>
    <scope>IDENTIFICATION</scope>
</reference>
<dbReference type="OMA" id="HINKNWE"/>
<dbReference type="InterPro" id="IPR031651">
    <property type="entry name" value="DUF4709"/>
</dbReference>
<dbReference type="PaxDb" id="8030-ENSSSAP00000075556"/>
<dbReference type="PANTHER" id="PTHR22382">
    <property type="entry name" value="RIKEN CDNA 4921504E06 GENE"/>
    <property type="match status" value="1"/>
</dbReference>
<dbReference type="RefSeq" id="XP_013995886.1">
    <property type="nucleotide sequence ID" value="XM_014140411.2"/>
</dbReference>
<dbReference type="Bgee" id="ENSSSAG00000065209">
    <property type="expression patterns" value="Expressed in testis and 18 other cell types or tissues"/>
</dbReference>
<accession>A0A1S3LYI2</accession>
<dbReference type="Pfam" id="PF15821">
    <property type="entry name" value="DUF4709"/>
    <property type="match status" value="1"/>
</dbReference>
<feature type="coiled-coil region" evidence="1">
    <location>
        <begin position="162"/>
        <end position="189"/>
    </location>
</feature>
<evidence type="ECO:0000313" key="3">
    <source>
        <dbReference type="Proteomes" id="UP001652741"/>
    </source>
</evidence>
<feature type="domain" description="DUF4709" evidence="2">
    <location>
        <begin position="29"/>
        <end position="138"/>
    </location>
</feature>
<dbReference type="CTD" id="106569239"/>
<sequence>MNLAIKQKKMRMNEDEEELFSKEIEEIRKFSLGNQLRVGFFGTDASVQTDVSELPTVKLLSDHTAELIKNMDTLKKEIFLKIKFVQAHYESKLQQEAESLYTSMNDKVKSLENHHKEKVKVIRKSYQQQFNDAIHVIRGSYKNYYLKKGENVAAVASDTGRLKDLMNEIQEKNLNIKCMSEQLREYEERVFTKISCEAVDDPDKEWLRQENQKLQDNIDSMHIVMDQVRNSLEAKEQQLEDLAHNLNDVKAKLEDEKKALQKMTSDYDHLKVQLSIEKDSARKKMKSLKQELEKETQLIEDFRKSEKHAVEKEVNEKLSAEKEKQKREMLAQEVILKAQAAEKQPVFQVAEGGEELIEQLNELKKMETLQKQDIEKLQKQLFRCNGIWEKKFEILKASFHAIKDEMFLRQTLQRQAASLQHASVNYMIDSAGSYQSPVYNGFKMPSSYATGIPLPNIGTGGFQKMDRTGEIMDIGVLSGRRTDCSESQMESGDEEELCGILPLPGPLSHTRQTASLTSAICTPSK</sequence>
<dbReference type="STRING" id="8030.ENSSSAP00000075556"/>
<organism evidence="3 4">
    <name type="scientific">Salmo salar</name>
    <name type="common">Atlantic salmon</name>
    <dbReference type="NCBI Taxonomy" id="8030"/>
    <lineage>
        <taxon>Eukaryota</taxon>
        <taxon>Metazoa</taxon>
        <taxon>Chordata</taxon>
        <taxon>Craniata</taxon>
        <taxon>Vertebrata</taxon>
        <taxon>Euteleostomi</taxon>
        <taxon>Actinopterygii</taxon>
        <taxon>Neopterygii</taxon>
        <taxon>Teleostei</taxon>
        <taxon>Protacanthopterygii</taxon>
        <taxon>Salmoniformes</taxon>
        <taxon>Salmonidae</taxon>
        <taxon>Salmoninae</taxon>
        <taxon>Salmo</taxon>
    </lineage>
</organism>
<dbReference type="OrthoDB" id="10027521at2759"/>
<dbReference type="AlphaFoldDB" id="A0A1S3LYI2"/>
<gene>
    <name evidence="4" type="primary">cssa14h10orf67</name>
</gene>
<evidence type="ECO:0000259" key="2">
    <source>
        <dbReference type="Pfam" id="PF15821"/>
    </source>
</evidence>
<evidence type="ECO:0000256" key="1">
    <source>
        <dbReference type="SAM" id="Coils"/>
    </source>
</evidence>
<dbReference type="Proteomes" id="UP001652741">
    <property type="component" value="Chromosome ssa14"/>
</dbReference>
<keyword evidence="3" id="KW-1185">Reference proteome</keyword>
<dbReference type="PANTHER" id="PTHR22382:SF7">
    <property type="entry name" value="RIKEN CDNA 4921504E06 GENE"/>
    <property type="match status" value="1"/>
</dbReference>
<name>A0A1S3LYI2_SALSA</name>